<proteinExistence type="inferred from homology"/>
<name>A0A6I8UZU9_DROPS</name>
<dbReference type="Gene3D" id="3.40.33.10">
    <property type="entry name" value="CAP"/>
    <property type="match status" value="1"/>
</dbReference>
<dbReference type="Proteomes" id="UP000001819">
    <property type="component" value="Chromosome X"/>
</dbReference>
<dbReference type="InParanoid" id="A0A6I8UZU9"/>
<evidence type="ECO:0000256" key="5">
    <source>
        <dbReference type="ARBA" id="ARBA00068306"/>
    </source>
</evidence>
<dbReference type="RefSeq" id="XP_002134337.3">
    <property type="nucleotide sequence ID" value="XM_002134301.3"/>
</dbReference>
<comment type="similarity">
    <text evidence="2">Belongs to the CRISP family.</text>
</comment>
<evidence type="ECO:0000256" key="2">
    <source>
        <dbReference type="ARBA" id="ARBA00009923"/>
    </source>
</evidence>
<dbReference type="CDD" id="cd05380">
    <property type="entry name" value="CAP_euk"/>
    <property type="match status" value="1"/>
</dbReference>
<dbReference type="FunFam" id="3.40.33.10:FF:000007">
    <property type="entry name" value="Venom allergen"/>
    <property type="match status" value="1"/>
</dbReference>
<evidence type="ECO:0000256" key="4">
    <source>
        <dbReference type="ARBA" id="ARBA00022729"/>
    </source>
</evidence>
<evidence type="ECO:0000313" key="8">
    <source>
        <dbReference type="Proteomes" id="UP000001819"/>
    </source>
</evidence>
<gene>
    <name evidence="9" type="primary">LOC6901668</name>
</gene>
<dbReference type="KEGG" id="dpo:6901668"/>
<evidence type="ECO:0000256" key="1">
    <source>
        <dbReference type="ARBA" id="ARBA00004613"/>
    </source>
</evidence>
<feature type="domain" description="SCP" evidence="7">
    <location>
        <begin position="73"/>
        <end position="230"/>
    </location>
</feature>
<dbReference type="SMART" id="SM00198">
    <property type="entry name" value="SCP"/>
    <property type="match status" value="1"/>
</dbReference>
<dbReference type="InterPro" id="IPR001283">
    <property type="entry name" value="CRISP-related"/>
</dbReference>
<sequence>MPRPAMRRRQSCAREISRLLPAFLLAILGSLYPLAASQNYCDPDLCPSGRHVACQNSGRFASGCRGEFVQIDPHIQLILQLHNERRNQIAGGGVSGFPSAVQMATMSWDPALAQLAAYNVLQCRMAHDECRNTNTYRYAGQNLSILFTRSVDVDDFLRQRIASWFDENRYATSGDMENYQMRGGPAIGHFTTMVNERNSRVGCAVARFTDANNVQATLLACDYAVTNVLNNPVYRAGAPASECTSGRNPTYPNLCAVNENYNYNQWSG</sequence>
<organism evidence="8 9">
    <name type="scientific">Drosophila pseudoobscura pseudoobscura</name>
    <name type="common">Fruit fly</name>
    <dbReference type="NCBI Taxonomy" id="46245"/>
    <lineage>
        <taxon>Eukaryota</taxon>
        <taxon>Metazoa</taxon>
        <taxon>Ecdysozoa</taxon>
        <taxon>Arthropoda</taxon>
        <taxon>Hexapoda</taxon>
        <taxon>Insecta</taxon>
        <taxon>Pterygota</taxon>
        <taxon>Neoptera</taxon>
        <taxon>Endopterygota</taxon>
        <taxon>Diptera</taxon>
        <taxon>Brachycera</taxon>
        <taxon>Muscomorpha</taxon>
        <taxon>Ephydroidea</taxon>
        <taxon>Drosophilidae</taxon>
        <taxon>Drosophila</taxon>
        <taxon>Sophophora</taxon>
    </lineage>
</organism>
<reference evidence="9" key="1">
    <citation type="submission" date="2025-08" db="UniProtKB">
        <authorList>
            <consortium name="RefSeq"/>
        </authorList>
    </citation>
    <scope>IDENTIFICATION</scope>
    <source>
        <strain evidence="9">MV-25-SWS-2005</strain>
        <tissue evidence="9">Whole body</tissue>
    </source>
</reference>
<dbReference type="PIRSF" id="PIRSF038921">
    <property type="entry name" value="P14a"/>
    <property type="match status" value="1"/>
</dbReference>
<comment type="subcellular location">
    <subcellularLocation>
        <location evidence="1">Secreted</location>
    </subcellularLocation>
</comment>
<accession>A0A6I8UZU9</accession>
<dbReference type="PANTHER" id="PTHR10334">
    <property type="entry name" value="CYSTEINE-RICH SECRETORY PROTEIN-RELATED"/>
    <property type="match status" value="1"/>
</dbReference>
<dbReference type="ExpressionAtlas" id="A0A6I8UZU9">
    <property type="expression patterns" value="baseline"/>
</dbReference>
<feature type="chain" id="PRO_5026123526" description="Venom allergen-1" evidence="6">
    <location>
        <begin position="38"/>
        <end position="268"/>
    </location>
</feature>
<dbReference type="InterPro" id="IPR034763">
    <property type="entry name" value="P14a_insect"/>
</dbReference>
<protein>
    <recommendedName>
        <fullName evidence="5">Venom allergen-1</fullName>
    </recommendedName>
</protein>
<dbReference type="AlphaFoldDB" id="A0A6I8UZU9"/>
<dbReference type="SUPFAM" id="SSF55797">
    <property type="entry name" value="PR-1-like"/>
    <property type="match status" value="1"/>
</dbReference>
<evidence type="ECO:0000313" key="9">
    <source>
        <dbReference type="RefSeq" id="XP_002134337.3"/>
    </source>
</evidence>
<keyword evidence="3" id="KW-0964">Secreted</keyword>
<evidence type="ECO:0000259" key="7">
    <source>
        <dbReference type="SMART" id="SM00198"/>
    </source>
</evidence>
<keyword evidence="8" id="KW-1185">Reference proteome</keyword>
<dbReference type="FunCoup" id="A0A6I8UZU9">
    <property type="interactions" value="74"/>
</dbReference>
<evidence type="ECO:0000256" key="6">
    <source>
        <dbReference type="SAM" id="SignalP"/>
    </source>
</evidence>
<keyword evidence="4 6" id="KW-0732">Signal</keyword>
<dbReference type="InterPro" id="IPR014044">
    <property type="entry name" value="CAP_dom"/>
</dbReference>
<dbReference type="GO" id="GO:0005576">
    <property type="term" value="C:extracellular region"/>
    <property type="evidence" value="ECO:0007669"/>
    <property type="project" value="UniProtKB-SubCell"/>
</dbReference>
<evidence type="ECO:0000256" key="3">
    <source>
        <dbReference type="ARBA" id="ARBA00022525"/>
    </source>
</evidence>
<dbReference type="Pfam" id="PF00188">
    <property type="entry name" value="CAP"/>
    <property type="match status" value="1"/>
</dbReference>
<dbReference type="InterPro" id="IPR035940">
    <property type="entry name" value="CAP_sf"/>
</dbReference>
<feature type="signal peptide" evidence="6">
    <location>
        <begin position="1"/>
        <end position="37"/>
    </location>
</feature>